<gene>
    <name evidence="7" type="ORF">Scep_028612</name>
</gene>
<evidence type="ECO:0000256" key="2">
    <source>
        <dbReference type="ARBA" id="ARBA00022771"/>
    </source>
</evidence>
<dbReference type="PANTHER" id="PTHR31717:SF60">
    <property type="entry name" value="B-BOX TYPE ZINC FINGER FAMILY PROTEIN"/>
    <property type="match status" value="1"/>
</dbReference>
<dbReference type="Proteomes" id="UP001419268">
    <property type="component" value="Unassembled WGS sequence"/>
</dbReference>
<feature type="compositionally biased region" description="Pro residues" evidence="5">
    <location>
        <begin position="148"/>
        <end position="157"/>
    </location>
</feature>
<dbReference type="CDD" id="cd19821">
    <property type="entry name" value="Bbox1_BBX-like"/>
    <property type="match status" value="1"/>
</dbReference>
<accession>A0AAP0EA99</accession>
<dbReference type="PROSITE" id="PS50119">
    <property type="entry name" value="ZF_BBOX"/>
    <property type="match status" value="1"/>
</dbReference>
<evidence type="ECO:0000256" key="3">
    <source>
        <dbReference type="ARBA" id="ARBA00022833"/>
    </source>
</evidence>
<dbReference type="EMBL" id="JBBNAG010000012">
    <property type="protein sequence ID" value="KAK9089530.1"/>
    <property type="molecule type" value="Genomic_DNA"/>
</dbReference>
<evidence type="ECO:0000313" key="8">
    <source>
        <dbReference type="Proteomes" id="UP001419268"/>
    </source>
</evidence>
<evidence type="ECO:0000256" key="4">
    <source>
        <dbReference type="PROSITE-ProRule" id="PRU00024"/>
    </source>
</evidence>
<keyword evidence="2 4" id="KW-0863">Zinc-finger</keyword>
<evidence type="ECO:0000313" key="7">
    <source>
        <dbReference type="EMBL" id="KAK9089530.1"/>
    </source>
</evidence>
<evidence type="ECO:0000256" key="1">
    <source>
        <dbReference type="ARBA" id="ARBA00022723"/>
    </source>
</evidence>
<keyword evidence="8" id="KW-1185">Reference proteome</keyword>
<dbReference type="AlphaFoldDB" id="A0AAP0EA99"/>
<keyword evidence="1" id="KW-0479">Metal-binding</keyword>
<organism evidence="7 8">
    <name type="scientific">Stephania cephalantha</name>
    <dbReference type="NCBI Taxonomy" id="152367"/>
    <lineage>
        <taxon>Eukaryota</taxon>
        <taxon>Viridiplantae</taxon>
        <taxon>Streptophyta</taxon>
        <taxon>Embryophyta</taxon>
        <taxon>Tracheophyta</taxon>
        <taxon>Spermatophyta</taxon>
        <taxon>Magnoliopsida</taxon>
        <taxon>Ranunculales</taxon>
        <taxon>Menispermaceae</taxon>
        <taxon>Menispermoideae</taxon>
        <taxon>Cissampelideae</taxon>
        <taxon>Stephania</taxon>
    </lineage>
</organism>
<feature type="compositionally biased region" description="Basic and acidic residues" evidence="5">
    <location>
        <begin position="225"/>
        <end position="234"/>
    </location>
</feature>
<comment type="caution">
    <text evidence="7">The sequence shown here is derived from an EMBL/GenBank/DDBJ whole genome shotgun (WGS) entry which is preliminary data.</text>
</comment>
<reference evidence="7 8" key="1">
    <citation type="submission" date="2024-01" db="EMBL/GenBank/DDBJ databases">
        <title>Genome assemblies of Stephania.</title>
        <authorList>
            <person name="Yang L."/>
        </authorList>
    </citation>
    <scope>NUCLEOTIDE SEQUENCE [LARGE SCALE GENOMIC DNA]</scope>
    <source>
        <strain evidence="7">JXDWG</strain>
        <tissue evidence="7">Leaf</tissue>
    </source>
</reference>
<feature type="compositionally biased region" description="Acidic residues" evidence="5">
    <location>
        <begin position="113"/>
        <end position="135"/>
    </location>
</feature>
<feature type="region of interest" description="Disordered" evidence="5">
    <location>
        <begin position="186"/>
        <end position="234"/>
    </location>
</feature>
<dbReference type="InterPro" id="IPR049808">
    <property type="entry name" value="CONSTANS-like_Bbox1"/>
</dbReference>
<evidence type="ECO:0000256" key="5">
    <source>
        <dbReference type="SAM" id="MobiDB-lite"/>
    </source>
</evidence>
<name>A0AAP0EA99_9MAGN</name>
<feature type="region of interest" description="Disordered" evidence="5">
    <location>
        <begin position="76"/>
        <end position="173"/>
    </location>
</feature>
<dbReference type="GO" id="GO:0008270">
    <property type="term" value="F:zinc ion binding"/>
    <property type="evidence" value="ECO:0007669"/>
    <property type="project" value="UniProtKB-KW"/>
</dbReference>
<feature type="compositionally biased region" description="Acidic residues" evidence="5">
    <location>
        <begin position="94"/>
        <end position="107"/>
    </location>
</feature>
<dbReference type="PANTHER" id="PTHR31717">
    <property type="entry name" value="ZINC FINGER PROTEIN CONSTANS-LIKE 10"/>
    <property type="match status" value="1"/>
</dbReference>
<feature type="domain" description="B box-type" evidence="6">
    <location>
        <begin position="1"/>
        <end position="44"/>
    </location>
</feature>
<proteinExistence type="predicted"/>
<sequence>MECELCEARARMYCESDKARLCWDCDAKVHGANFIVARHARSLLCGVCQAPTPWRASGRSLGYAASICHRCARKCSRGGSGVRGGGVDERAIDGFDDDDGDGDEEMDERSGEDQEGCDDDYDCDVDCEDEDEDGENQVVPWGSGTSTPPLPPSPPPADSSSTSSDDWSRGDLFGRFERNPIMWQDDEIGCSYGHSSSEDLKTAKESIVNNSQIRPNRGGFGGSSADHHFPKNHR</sequence>
<dbReference type="InterPro" id="IPR000315">
    <property type="entry name" value="Znf_B-box"/>
</dbReference>
<dbReference type="SMART" id="SM00336">
    <property type="entry name" value="BBOX"/>
    <property type="match status" value="1"/>
</dbReference>
<keyword evidence="3" id="KW-0862">Zinc</keyword>
<protein>
    <recommendedName>
        <fullName evidence="6">B box-type domain-containing protein</fullName>
    </recommendedName>
</protein>
<evidence type="ECO:0000259" key="6">
    <source>
        <dbReference type="PROSITE" id="PS50119"/>
    </source>
</evidence>